<keyword evidence="2" id="KW-1185">Reference proteome</keyword>
<proteinExistence type="predicted"/>
<sequence length="98" mass="11067">MGSFIIRRRLPACLSCPVPHHLHSLNTLVHPHPHTHTHTHTNKTHTLLEDYSLHARVVTFCVAPYLYLPKPPAGLTITSRLSLPSTKALFFPLDIYIS</sequence>
<protein>
    <submittedName>
        <fullName evidence="1">Uncharacterized protein</fullName>
    </submittedName>
</protein>
<organism evidence="1 2">
    <name type="scientific">Colletotrichum zoysiae</name>
    <dbReference type="NCBI Taxonomy" id="1216348"/>
    <lineage>
        <taxon>Eukaryota</taxon>
        <taxon>Fungi</taxon>
        <taxon>Dikarya</taxon>
        <taxon>Ascomycota</taxon>
        <taxon>Pezizomycotina</taxon>
        <taxon>Sordariomycetes</taxon>
        <taxon>Hypocreomycetidae</taxon>
        <taxon>Glomerellales</taxon>
        <taxon>Glomerellaceae</taxon>
        <taxon>Colletotrichum</taxon>
        <taxon>Colletotrichum graminicola species complex</taxon>
    </lineage>
</organism>
<name>A0AAD9LXB5_9PEZI</name>
<dbReference type="AlphaFoldDB" id="A0AAD9LXB5"/>
<evidence type="ECO:0000313" key="2">
    <source>
        <dbReference type="Proteomes" id="UP001232148"/>
    </source>
</evidence>
<reference evidence="1" key="1">
    <citation type="submission" date="2021-06" db="EMBL/GenBank/DDBJ databases">
        <title>Comparative genomics, transcriptomics and evolutionary studies reveal genomic signatures of adaptation to plant cell wall in hemibiotrophic fungi.</title>
        <authorList>
            <consortium name="DOE Joint Genome Institute"/>
            <person name="Baroncelli R."/>
            <person name="Diaz J.F."/>
            <person name="Benocci T."/>
            <person name="Peng M."/>
            <person name="Battaglia E."/>
            <person name="Haridas S."/>
            <person name="Andreopoulos W."/>
            <person name="Labutti K."/>
            <person name="Pangilinan J."/>
            <person name="Floch G.L."/>
            <person name="Makela M.R."/>
            <person name="Henrissat B."/>
            <person name="Grigoriev I.V."/>
            <person name="Crouch J.A."/>
            <person name="De Vries R.P."/>
            <person name="Sukno S.A."/>
            <person name="Thon M.R."/>
        </authorList>
    </citation>
    <scope>NUCLEOTIDE SEQUENCE</scope>
    <source>
        <strain evidence="1">MAFF235873</strain>
    </source>
</reference>
<evidence type="ECO:0000313" key="1">
    <source>
        <dbReference type="EMBL" id="KAK2024297.1"/>
    </source>
</evidence>
<accession>A0AAD9LXB5</accession>
<dbReference type="Proteomes" id="UP001232148">
    <property type="component" value="Unassembled WGS sequence"/>
</dbReference>
<comment type="caution">
    <text evidence="1">The sequence shown here is derived from an EMBL/GenBank/DDBJ whole genome shotgun (WGS) entry which is preliminary data.</text>
</comment>
<gene>
    <name evidence="1" type="ORF">LX32DRAFT_110229</name>
</gene>
<dbReference type="EMBL" id="MU842969">
    <property type="protein sequence ID" value="KAK2024297.1"/>
    <property type="molecule type" value="Genomic_DNA"/>
</dbReference>